<dbReference type="InterPro" id="IPR059106">
    <property type="entry name" value="WHD_MalT"/>
</dbReference>
<dbReference type="InterPro" id="IPR005158">
    <property type="entry name" value="BTAD"/>
</dbReference>
<dbReference type="PANTHER" id="PTHR35807:SF1">
    <property type="entry name" value="TRANSCRIPTIONAL REGULATOR REDD"/>
    <property type="match status" value="1"/>
</dbReference>
<keyword evidence="5" id="KW-1185">Reference proteome</keyword>
<dbReference type="Gene3D" id="3.40.50.300">
    <property type="entry name" value="P-loop containing nucleotide triphosphate hydrolases"/>
    <property type="match status" value="1"/>
</dbReference>
<dbReference type="SUPFAM" id="SSF48452">
    <property type="entry name" value="TPR-like"/>
    <property type="match status" value="1"/>
</dbReference>
<dbReference type="Pfam" id="PF25873">
    <property type="entry name" value="WHD_MalT"/>
    <property type="match status" value="1"/>
</dbReference>
<keyword evidence="1" id="KW-0805">Transcription regulation</keyword>
<evidence type="ECO:0000256" key="1">
    <source>
        <dbReference type="ARBA" id="ARBA00023015"/>
    </source>
</evidence>
<evidence type="ECO:0000313" key="5">
    <source>
        <dbReference type="Proteomes" id="UP000826012"/>
    </source>
</evidence>
<dbReference type="InterPro" id="IPR011990">
    <property type="entry name" value="TPR-like_helical_dom_sf"/>
</dbReference>
<dbReference type="InterPro" id="IPR036388">
    <property type="entry name" value="WH-like_DNA-bd_sf"/>
</dbReference>
<proteinExistence type="predicted"/>
<dbReference type="InterPro" id="IPR051677">
    <property type="entry name" value="AfsR-DnrI-RedD_regulator"/>
</dbReference>
<evidence type="ECO:0000259" key="3">
    <source>
        <dbReference type="SMART" id="SM01043"/>
    </source>
</evidence>
<name>A0ABM7SJN9_9MYCO</name>
<protein>
    <recommendedName>
        <fullName evidence="3">Bacterial transcriptional activator domain-containing protein</fullName>
    </recommendedName>
</protein>
<evidence type="ECO:0000313" key="4">
    <source>
        <dbReference type="EMBL" id="BCZ20287.1"/>
    </source>
</evidence>
<accession>A0ABM7SJN9</accession>
<dbReference type="Pfam" id="PF03704">
    <property type="entry name" value="BTAD"/>
    <property type="match status" value="1"/>
</dbReference>
<dbReference type="Proteomes" id="UP000826012">
    <property type="component" value="Chromosome"/>
</dbReference>
<evidence type="ECO:0000256" key="2">
    <source>
        <dbReference type="ARBA" id="ARBA00023163"/>
    </source>
</evidence>
<dbReference type="SMART" id="SM01043">
    <property type="entry name" value="BTAD"/>
    <property type="match status" value="1"/>
</dbReference>
<keyword evidence="2" id="KW-0804">Transcription</keyword>
<dbReference type="Gene3D" id="1.10.10.10">
    <property type="entry name" value="Winged helix-like DNA-binding domain superfamily/Winged helix DNA-binding domain"/>
    <property type="match status" value="1"/>
</dbReference>
<dbReference type="Gene3D" id="1.25.40.10">
    <property type="entry name" value="Tetratricopeptide repeat domain"/>
    <property type="match status" value="2"/>
</dbReference>
<reference evidence="4 5" key="1">
    <citation type="submission" date="2021-07" db="EMBL/GenBank/DDBJ databases">
        <title>Complete genome sequence of nontuberculous Mycobacterium sp. TY59.</title>
        <authorList>
            <person name="Fukushima K."/>
        </authorList>
    </citation>
    <scope>NUCLEOTIDE SEQUENCE [LARGE SCALE GENOMIC DNA]</scope>
    <source>
        <strain evidence="4 5">TY59</strain>
    </source>
</reference>
<feature type="domain" description="Bacterial transcriptional activator" evidence="3">
    <location>
        <begin position="887"/>
        <end position="1025"/>
    </location>
</feature>
<dbReference type="SUPFAM" id="SSF52540">
    <property type="entry name" value="P-loop containing nucleoside triphosphate hydrolases"/>
    <property type="match status" value="1"/>
</dbReference>
<dbReference type="EMBL" id="AP024828">
    <property type="protein sequence ID" value="BCZ20287.1"/>
    <property type="molecule type" value="Genomic_DNA"/>
</dbReference>
<dbReference type="PANTHER" id="PTHR35807">
    <property type="entry name" value="TRANSCRIPTIONAL REGULATOR REDD-RELATED"/>
    <property type="match status" value="1"/>
</dbReference>
<gene>
    <name evidence="4" type="ORF">MTY59_01420</name>
</gene>
<sequence length="1026" mass="111737">MSRVSEDRRGGSVTARFAAAPASEMPSGPVIQAKVRVPPLPEGIVARPRLDSAFAEVIERHRVVVVAATAGAGKTTAVSSAIQRIGTPVAWLTIDRTDRTPGRLLVYLEAALAQQYPQLRGLATRALAAGLAHEEAAGMLAEAASDNRLILVVDDLERLGFERPAWSVLDSFMRYASPAIRFLLLSRVQIPPSACQLPGAGEVATLGEQDLAFTIEEAGQALAARGRENVDPGEVVASTGGWVTGVLFEAWRAQAHIDGAGGDGDPLYGYLSSHILAQLAAPEREFLIATSVLDEVTAEKARALGFDNPSKRLATLRAVHMPVSWLHEGHTMRCHPRFREYLRHMLDLQADHEVHAVRLAHAQLLDREGRAEEAANELLSIAETRAALAPIERSIVDVVERLDTPVAERWLRAVSAVAPPGASSLATAELMIAASSEDYRRAVAVADRLAHAGERDAVARLSERDAAFMAWAYGAYGRFGDAVEVLEAAAKGPMVEAMLYSFALFGAAEQRPRPSLSGGPLDAVVYWADYGFGHLRELTAEATSPWAEALARPWRMAALRASGLTQQALEMYEASRPGDTGSVFPHAIAGPEILLDAGRAEEALREVHAARAHAHRSTPLYALWNGVIEAKVLLRGMHDPKAALSRLETLVKDSPSSHIPMFREFLDTWLGVALLRLGANERAVWSLRMAVSSMVTGDRFLELPTACVYLAEAEWRAGRDDAADAAADLALFASSRHGSNHLLLQALTDFPAVAARRIDAERDADSAWHALGRALDSQGMTIQRAISVPVEVREFGRCEVVIDGHIVRPKIKKSFELLSYLLTLDEPAAERGELLAALFDGREDRSTRAYLREAVRQLRQVMPPGAVSSADSGRVALSQAVQGVAESMRFERGLVEASRLRGEDRLRATLDALAIADAGEYLHDVASEWAYGRRQHLQELAITARFEAAWVAYELERYAEARQLIDRVVAADPLREAPWRLSMRVRSALGDDDGVIRAFHRCRQALAEIGTQPSDTSCRLLESLRR</sequence>
<organism evidence="4 5">
    <name type="scientific">Mycobacterium senriense</name>
    <dbReference type="NCBI Taxonomy" id="2775496"/>
    <lineage>
        <taxon>Bacteria</taxon>
        <taxon>Bacillati</taxon>
        <taxon>Actinomycetota</taxon>
        <taxon>Actinomycetes</taxon>
        <taxon>Mycobacteriales</taxon>
        <taxon>Mycobacteriaceae</taxon>
        <taxon>Mycobacterium</taxon>
        <taxon>Mycobacterium avium complex (MAC)</taxon>
    </lineage>
</organism>
<dbReference type="InterPro" id="IPR027417">
    <property type="entry name" value="P-loop_NTPase"/>
</dbReference>